<evidence type="ECO:0000256" key="3">
    <source>
        <dbReference type="ARBA" id="ARBA00023002"/>
    </source>
</evidence>
<dbReference type="InterPro" id="IPR016160">
    <property type="entry name" value="Ald_DH_CS_CYS"/>
</dbReference>
<dbReference type="Gene3D" id="3.40.309.10">
    <property type="entry name" value="Aldehyde Dehydrogenase, Chain A, domain 2"/>
    <property type="match status" value="1"/>
</dbReference>
<keyword evidence="3" id="KW-0560">Oxidoreductase</keyword>
<comment type="caution">
    <text evidence="5">The sequence shown here is derived from an EMBL/GenBank/DDBJ whole genome shotgun (WGS) entry which is preliminary data.</text>
</comment>
<reference evidence="5" key="1">
    <citation type="submission" date="2022-10" db="EMBL/GenBank/DDBJ databases">
        <title>The WGS of Solirubrobacter phytolaccae KCTC 29190.</title>
        <authorList>
            <person name="Jiang Z."/>
        </authorList>
    </citation>
    <scope>NUCLEOTIDE SEQUENCE</scope>
    <source>
        <strain evidence="5">KCTC 29190</strain>
    </source>
</reference>
<evidence type="ECO:0000256" key="2">
    <source>
        <dbReference type="ARBA" id="ARBA00022857"/>
    </source>
</evidence>
<dbReference type="PANTHER" id="PTHR43217">
    <property type="entry name" value="SUCCINATE SEMIALDEHYDE DEHYDROGENASE [NAD(P)+] SAD"/>
    <property type="match status" value="1"/>
</dbReference>
<dbReference type="FunFam" id="3.40.309.10:FF:000010">
    <property type="entry name" value="Gamma-aminobutyraldehyde dehydrogenase"/>
    <property type="match status" value="1"/>
</dbReference>
<sequence length="464" mass="49212">MSVEWSTVTVVDPATGEELAAYPEHGPAEIEAALAAADAAFRAWRSRPVAERAQLLDAVARVLRERADNLARRITAEMGKPLAEARFEVEKCASACAYFAEAGPAALADETIDAGPGRSIVTYEPLGVIFAVMPWNFPLWQVIRFAGPAILAGNTALLKHAPNVSGTALALEDVFRAAGAPAGVLTSLIVAPPNVPRVSADLIADPRVAAVTLTGSDRAGAFVAAEAGRALKKSVLELGGSDPFVVLADADLDVAVHNAVKGRLMCAGQTCIAPKRFLVDATIVREFECRMVDALEMVRVGDPREEGTQLGPLARLDILETLERQVAETVEQGAVLRTGGRRLDRPGYYFPPTVLTGVRPGMTAFTDETFGPVVAITPFADEDEAVALANDTRYGLGATVWSTDTERAHAVARRIESGAVSVNTLVASDPRLPFGGIKRSGYGRELAAVGAREFTNIRTYKLAD</sequence>
<comment type="similarity">
    <text evidence="1">Belongs to the aldehyde dehydrogenase family.</text>
</comment>
<evidence type="ECO:0000313" key="5">
    <source>
        <dbReference type="EMBL" id="MDA0179824.1"/>
    </source>
</evidence>
<organism evidence="5 6">
    <name type="scientific">Solirubrobacter phytolaccae</name>
    <dbReference type="NCBI Taxonomy" id="1404360"/>
    <lineage>
        <taxon>Bacteria</taxon>
        <taxon>Bacillati</taxon>
        <taxon>Actinomycetota</taxon>
        <taxon>Thermoleophilia</taxon>
        <taxon>Solirubrobacterales</taxon>
        <taxon>Solirubrobacteraceae</taxon>
        <taxon>Solirubrobacter</taxon>
    </lineage>
</organism>
<evidence type="ECO:0000259" key="4">
    <source>
        <dbReference type="Pfam" id="PF00171"/>
    </source>
</evidence>
<dbReference type="InterPro" id="IPR015590">
    <property type="entry name" value="Aldehyde_DH_dom"/>
</dbReference>
<dbReference type="InterPro" id="IPR016162">
    <property type="entry name" value="Ald_DH_N"/>
</dbReference>
<keyword evidence="6" id="KW-1185">Reference proteome</keyword>
<dbReference type="InterPro" id="IPR044148">
    <property type="entry name" value="ALDH_GabD1-like"/>
</dbReference>
<dbReference type="PROSITE" id="PS00070">
    <property type="entry name" value="ALDEHYDE_DEHYDR_CYS"/>
    <property type="match status" value="1"/>
</dbReference>
<keyword evidence="2" id="KW-0521">NADP</keyword>
<dbReference type="EMBL" id="JAPDDP010000007">
    <property type="protein sequence ID" value="MDA0179824.1"/>
    <property type="molecule type" value="Genomic_DNA"/>
</dbReference>
<dbReference type="SUPFAM" id="SSF53720">
    <property type="entry name" value="ALDH-like"/>
    <property type="match status" value="1"/>
</dbReference>
<gene>
    <name evidence="5" type="ORF">OJ997_05925</name>
</gene>
<dbReference type="CDD" id="cd07100">
    <property type="entry name" value="ALDH_SSADH1_GabD1"/>
    <property type="match status" value="1"/>
</dbReference>
<dbReference type="GO" id="GO:0004030">
    <property type="term" value="F:aldehyde dehydrogenase [NAD(P)+] activity"/>
    <property type="evidence" value="ECO:0007669"/>
    <property type="project" value="InterPro"/>
</dbReference>
<dbReference type="PANTHER" id="PTHR43217:SF1">
    <property type="entry name" value="SUCCINATE SEMIALDEHYDE DEHYDROGENASE [NAD(P)+] SAD"/>
    <property type="match status" value="1"/>
</dbReference>
<protein>
    <submittedName>
        <fullName evidence="5">NAD-dependent succinate-semialdehyde dehydrogenase</fullName>
    </submittedName>
</protein>
<dbReference type="Gene3D" id="3.40.605.10">
    <property type="entry name" value="Aldehyde Dehydrogenase, Chain A, domain 1"/>
    <property type="match status" value="1"/>
</dbReference>
<dbReference type="FunFam" id="3.40.605.10:FF:000012">
    <property type="entry name" value="NAD-dependent succinate-semialdehyde dehydrogenase"/>
    <property type="match status" value="1"/>
</dbReference>
<feature type="domain" description="Aldehyde dehydrogenase" evidence="4">
    <location>
        <begin position="6"/>
        <end position="459"/>
    </location>
</feature>
<accession>A0A9X3S6F1</accession>
<dbReference type="InterPro" id="IPR016163">
    <property type="entry name" value="Ald_DH_C"/>
</dbReference>
<dbReference type="InterPro" id="IPR016161">
    <property type="entry name" value="Ald_DH/histidinol_DH"/>
</dbReference>
<dbReference type="RefSeq" id="WP_270024131.1">
    <property type="nucleotide sequence ID" value="NZ_JAPDDP010000007.1"/>
</dbReference>
<dbReference type="Proteomes" id="UP001147653">
    <property type="component" value="Unassembled WGS sequence"/>
</dbReference>
<dbReference type="GO" id="GO:0004777">
    <property type="term" value="F:succinate-semialdehyde dehydrogenase (NAD+) activity"/>
    <property type="evidence" value="ECO:0007669"/>
    <property type="project" value="TreeGrafter"/>
</dbReference>
<evidence type="ECO:0000256" key="1">
    <source>
        <dbReference type="ARBA" id="ARBA00009986"/>
    </source>
</evidence>
<name>A0A9X3S6F1_9ACTN</name>
<dbReference type="InterPro" id="IPR047110">
    <property type="entry name" value="GABD/Sad-like"/>
</dbReference>
<dbReference type="AlphaFoldDB" id="A0A9X3S6F1"/>
<evidence type="ECO:0000313" key="6">
    <source>
        <dbReference type="Proteomes" id="UP001147653"/>
    </source>
</evidence>
<dbReference type="Pfam" id="PF00171">
    <property type="entry name" value="Aldedh"/>
    <property type="match status" value="1"/>
</dbReference>
<proteinExistence type="inferred from homology"/>